<dbReference type="GO" id="GO:0016226">
    <property type="term" value="P:iron-sulfur cluster assembly"/>
    <property type="evidence" value="ECO:0007669"/>
    <property type="project" value="InterPro"/>
</dbReference>
<feature type="domain" description="SUF system FeS cluster assembly SufBD core" evidence="1">
    <location>
        <begin position="182"/>
        <end position="410"/>
    </location>
</feature>
<organism evidence="3">
    <name type="scientific">marine metagenome</name>
    <dbReference type="NCBI Taxonomy" id="408172"/>
    <lineage>
        <taxon>unclassified sequences</taxon>
        <taxon>metagenomes</taxon>
        <taxon>ecological metagenomes</taxon>
    </lineage>
</organism>
<feature type="domain" description="SUF system FeS cluster assembly SufBD N-terminal" evidence="2">
    <location>
        <begin position="27"/>
        <end position="173"/>
    </location>
</feature>
<dbReference type="InterPro" id="IPR037284">
    <property type="entry name" value="SUF_FeS_clus_asmbl_SufBD_sf"/>
</dbReference>
<evidence type="ECO:0000313" key="3">
    <source>
        <dbReference type="EMBL" id="SVA22611.1"/>
    </source>
</evidence>
<accession>A0A381U4D2</accession>
<evidence type="ECO:0000259" key="2">
    <source>
        <dbReference type="Pfam" id="PF19295"/>
    </source>
</evidence>
<dbReference type="InterPro" id="IPR000825">
    <property type="entry name" value="SUF_FeS_clus_asmbl_SufBD_core"/>
</dbReference>
<protein>
    <recommendedName>
        <fullName evidence="4">Fe-S cluster assembly protein SufD</fullName>
    </recommendedName>
</protein>
<dbReference type="EMBL" id="UINC01005640">
    <property type="protein sequence ID" value="SVA22611.1"/>
    <property type="molecule type" value="Genomic_DNA"/>
</dbReference>
<dbReference type="Pfam" id="PF19295">
    <property type="entry name" value="SufBD_N"/>
    <property type="match status" value="1"/>
</dbReference>
<proteinExistence type="predicted"/>
<name>A0A381U4D2_9ZZZZ</name>
<dbReference type="Pfam" id="PF01458">
    <property type="entry name" value="SUFBD_core"/>
    <property type="match status" value="1"/>
</dbReference>
<dbReference type="NCBIfam" id="TIGR01981">
    <property type="entry name" value="sufD"/>
    <property type="match status" value="1"/>
</dbReference>
<sequence>MEVSAVYEGYQADFDRLQDGGDMPGVSAPLKLLRQKAMEHFGRLGFPTTRMEDWRFTSVSPIATRPYALGALAEVTTDQIVRFLIPELPGALLVFVNGRLSVSLSETGALPPGVAVQCLGDALATGLDTTEPCLVSLGTEGEQPFSALNTAFLQDGAVIRIDDGVVLNDPVHVVFISTAPGEAVVTHPRVLLLVGENSQVSVIESYAGLRDAGYFTNAVTQIEAGAGSVVHHCKILRESLQSYHVARMQARLARNAVVTSNSITLGGALVRNDIGVVLDGEGAECTLNGLYLAGGKQHIDNHTTIDHASPHCASHELYKGILDGDGRAVFNGKIIVRLDAQKTDAKQSNKALLLSERAQVNTKPQLEIFADDVKCAHGATVGQLDEDALFYLRARGLGREEARRILIQAFATDVLNRVRHKPIQMELGRILLDRLPTIATGETA</sequence>
<dbReference type="InterPro" id="IPR045595">
    <property type="entry name" value="SufBD_N"/>
</dbReference>
<dbReference type="InterPro" id="IPR055346">
    <property type="entry name" value="Fe-S_cluster_assembly_SufBD"/>
</dbReference>
<evidence type="ECO:0008006" key="4">
    <source>
        <dbReference type="Google" id="ProtNLM"/>
    </source>
</evidence>
<evidence type="ECO:0000259" key="1">
    <source>
        <dbReference type="Pfam" id="PF01458"/>
    </source>
</evidence>
<dbReference type="PANTHER" id="PTHR43575">
    <property type="entry name" value="PROTEIN ABCI7, CHLOROPLASTIC"/>
    <property type="match status" value="1"/>
</dbReference>
<dbReference type="SUPFAM" id="SSF101960">
    <property type="entry name" value="Stabilizer of iron transporter SufD"/>
    <property type="match status" value="1"/>
</dbReference>
<gene>
    <name evidence="3" type="ORF">METZ01_LOCUS75465</name>
</gene>
<reference evidence="3" key="1">
    <citation type="submission" date="2018-05" db="EMBL/GenBank/DDBJ databases">
        <authorList>
            <person name="Lanie J.A."/>
            <person name="Ng W.-L."/>
            <person name="Kazmierczak K.M."/>
            <person name="Andrzejewski T.M."/>
            <person name="Davidsen T.M."/>
            <person name="Wayne K.J."/>
            <person name="Tettelin H."/>
            <person name="Glass J.I."/>
            <person name="Rusch D."/>
            <person name="Podicherti R."/>
            <person name="Tsui H.-C.T."/>
            <person name="Winkler M.E."/>
        </authorList>
    </citation>
    <scope>NUCLEOTIDE SEQUENCE</scope>
</reference>
<dbReference type="PANTHER" id="PTHR43575:SF1">
    <property type="entry name" value="PROTEIN ABCI7, CHLOROPLASTIC"/>
    <property type="match status" value="1"/>
</dbReference>
<dbReference type="InterPro" id="IPR011542">
    <property type="entry name" value="SUF_FeS_clus_asmbl_SufD"/>
</dbReference>
<dbReference type="AlphaFoldDB" id="A0A381U4D2"/>